<protein>
    <submittedName>
        <fullName evidence="1">Uncharacterized protein</fullName>
    </submittedName>
</protein>
<evidence type="ECO:0000313" key="1">
    <source>
        <dbReference type="EMBL" id="KAF9502585.1"/>
    </source>
</evidence>
<gene>
    <name evidence="1" type="ORF">BS47DRAFT_1370166</name>
</gene>
<dbReference type="EMBL" id="MU129922">
    <property type="protein sequence ID" value="KAF9502585.1"/>
    <property type="molecule type" value="Genomic_DNA"/>
</dbReference>
<sequence>MSSHTLFDLALGWPTGSECHKIPLSEFCQLIEENEEDGERVISLVTQKQLKGLMHEYVILEIRRARDEATVWIRFDRSARLRPPTASSLASIWRADDTVKYASTERQLGIRGMPTKVLARATFEHGPTLREVSRLVREMMGASPRYSLLKACGKLLLALIDYPTSFDGDVWGSVRRGKATPYMAWAWG</sequence>
<comment type="caution">
    <text evidence="1">The sequence shown here is derived from an EMBL/GenBank/DDBJ whole genome shotgun (WGS) entry which is preliminary data.</text>
</comment>
<dbReference type="AlphaFoldDB" id="A0A9P6DLK0"/>
<name>A0A9P6DLK0_9AGAM</name>
<proteinExistence type="predicted"/>
<organism evidence="1 2">
    <name type="scientific">Hydnum rufescens UP504</name>
    <dbReference type="NCBI Taxonomy" id="1448309"/>
    <lineage>
        <taxon>Eukaryota</taxon>
        <taxon>Fungi</taxon>
        <taxon>Dikarya</taxon>
        <taxon>Basidiomycota</taxon>
        <taxon>Agaricomycotina</taxon>
        <taxon>Agaricomycetes</taxon>
        <taxon>Cantharellales</taxon>
        <taxon>Hydnaceae</taxon>
        <taxon>Hydnum</taxon>
    </lineage>
</organism>
<accession>A0A9P6DLK0</accession>
<dbReference type="Proteomes" id="UP000886523">
    <property type="component" value="Unassembled WGS sequence"/>
</dbReference>
<reference evidence="1" key="1">
    <citation type="journal article" date="2020" name="Nat. Commun.">
        <title>Large-scale genome sequencing of mycorrhizal fungi provides insights into the early evolution of symbiotic traits.</title>
        <authorList>
            <person name="Miyauchi S."/>
            <person name="Kiss E."/>
            <person name="Kuo A."/>
            <person name="Drula E."/>
            <person name="Kohler A."/>
            <person name="Sanchez-Garcia M."/>
            <person name="Morin E."/>
            <person name="Andreopoulos B."/>
            <person name="Barry K.W."/>
            <person name="Bonito G."/>
            <person name="Buee M."/>
            <person name="Carver A."/>
            <person name="Chen C."/>
            <person name="Cichocki N."/>
            <person name="Clum A."/>
            <person name="Culley D."/>
            <person name="Crous P.W."/>
            <person name="Fauchery L."/>
            <person name="Girlanda M."/>
            <person name="Hayes R.D."/>
            <person name="Keri Z."/>
            <person name="LaButti K."/>
            <person name="Lipzen A."/>
            <person name="Lombard V."/>
            <person name="Magnuson J."/>
            <person name="Maillard F."/>
            <person name="Murat C."/>
            <person name="Nolan M."/>
            <person name="Ohm R.A."/>
            <person name="Pangilinan J."/>
            <person name="Pereira M.F."/>
            <person name="Perotto S."/>
            <person name="Peter M."/>
            <person name="Pfister S."/>
            <person name="Riley R."/>
            <person name="Sitrit Y."/>
            <person name="Stielow J.B."/>
            <person name="Szollosi G."/>
            <person name="Zifcakova L."/>
            <person name="Stursova M."/>
            <person name="Spatafora J.W."/>
            <person name="Tedersoo L."/>
            <person name="Vaario L.M."/>
            <person name="Yamada A."/>
            <person name="Yan M."/>
            <person name="Wang P."/>
            <person name="Xu J."/>
            <person name="Bruns T."/>
            <person name="Baldrian P."/>
            <person name="Vilgalys R."/>
            <person name="Dunand C."/>
            <person name="Henrissat B."/>
            <person name="Grigoriev I.V."/>
            <person name="Hibbett D."/>
            <person name="Nagy L.G."/>
            <person name="Martin F.M."/>
        </authorList>
    </citation>
    <scope>NUCLEOTIDE SEQUENCE</scope>
    <source>
        <strain evidence="1">UP504</strain>
    </source>
</reference>
<evidence type="ECO:0000313" key="2">
    <source>
        <dbReference type="Proteomes" id="UP000886523"/>
    </source>
</evidence>
<keyword evidence="2" id="KW-1185">Reference proteome</keyword>